<dbReference type="PANTHER" id="PTHR46300">
    <property type="entry name" value="P450, PUTATIVE (EUROFUNG)-RELATED-RELATED"/>
    <property type="match status" value="1"/>
</dbReference>
<comment type="cofactor">
    <cofactor evidence="1">
        <name>heme</name>
        <dbReference type="ChEBI" id="CHEBI:30413"/>
    </cofactor>
</comment>
<dbReference type="PANTHER" id="PTHR46300:SF7">
    <property type="entry name" value="P450, PUTATIVE (EUROFUNG)-RELATED"/>
    <property type="match status" value="1"/>
</dbReference>
<gene>
    <name evidence="8" type="ORF">M422DRAFT_106825</name>
</gene>
<name>A0A0C9U0H9_SPHS4</name>
<dbReference type="OrthoDB" id="2802867at2759"/>
<evidence type="ECO:0000313" key="9">
    <source>
        <dbReference type="Proteomes" id="UP000054279"/>
    </source>
</evidence>
<evidence type="ECO:0000313" key="8">
    <source>
        <dbReference type="EMBL" id="KIJ36268.1"/>
    </source>
</evidence>
<dbReference type="EMBL" id="KN837180">
    <property type="protein sequence ID" value="KIJ36268.1"/>
    <property type="molecule type" value="Genomic_DNA"/>
</dbReference>
<comment type="similarity">
    <text evidence="2">Belongs to the cytochrome P450 family.</text>
</comment>
<evidence type="ECO:0000256" key="6">
    <source>
        <dbReference type="ARBA" id="ARBA00023004"/>
    </source>
</evidence>
<dbReference type="GO" id="GO:0004497">
    <property type="term" value="F:monooxygenase activity"/>
    <property type="evidence" value="ECO:0007669"/>
    <property type="project" value="UniProtKB-KW"/>
</dbReference>
<dbReference type="GO" id="GO:0020037">
    <property type="term" value="F:heme binding"/>
    <property type="evidence" value="ECO:0007669"/>
    <property type="project" value="InterPro"/>
</dbReference>
<evidence type="ECO:0000256" key="2">
    <source>
        <dbReference type="ARBA" id="ARBA00010617"/>
    </source>
</evidence>
<dbReference type="Proteomes" id="UP000054279">
    <property type="component" value="Unassembled WGS sequence"/>
</dbReference>
<dbReference type="AlphaFoldDB" id="A0A0C9U0H9"/>
<dbReference type="HOGENOM" id="CLU_001570_2_2_1"/>
<keyword evidence="6" id="KW-0408">Iron</keyword>
<dbReference type="GO" id="GO:0016705">
    <property type="term" value="F:oxidoreductase activity, acting on paired donors, with incorporation or reduction of molecular oxygen"/>
    <property type="evidence" value="ECO:0007669"/>
    <property type="project" value="InterPro"/>
</dbReference>
<evidence type="ECO:0000256" key="7">
    <source>
        <dbReference type="ARBA" id="ARBA00023033"/>
    </source>
</evidence>
<dbReference type="InterPro" id="IPR036396">
    <property type="entry name" value="Cyt_P450_sf"/>
</dbReference>
<dbReference type="SUPFAM" id="SSF48264">
    <property type="entry name" value="Cytochrome P450"/>
    <property type="match status" value="1"/>
</dbReference>
<proteinExistence type="inferred from homology"/>
<reference evidence="8 9" key="1">
    <citation type="submission" date="2014-06" db="EMBL/GenBank/DDBJ databases">
        <title>Evolutionary Origins and Diversification of the Mycorrhizal Mutualists.</title>
        <authorList>
            <consortium name="DOE Joint Genome Institute"/>
            <consortium name="Mycorrhizal Genomics Consortium"/>
            <person name="Kohler A."/>
            <person name="Kuo A."/>
            <person name="Nagy L.G."/>
            <person name="Floudas D."/>
            <person name="Copeland A."/>
            <person name="Barry K.W."/>
            <person name="Cichocki N."/>
            <person name="Veneault-Fourrey C."/>
            <person name="LaButti K."/>
            <person name="Lindquist E.A."/>
            <person name="Lipzen A."/>
            <person name="Lundell T."/>
            <person name="Morin E."/>
            <person name="Murat C."/>
            <person name="Riley R."/>
            <person name="Ohm R."/>
            <person name="Sun H."/>
            <person name="Tunlid A."/>
            <person name="Henrissat B."/>
            <person name="Grigoriev I.V."/>
            <person name="Hibbett D.S."/>
            <person name="Martin F."/>
        </authorList>
    </citation>
    <scope>NUCLEOTIDE SEQUENCE [LARGE SCALE GENOMIC DNA]</scope>
    <source>
        <strain evidence="8 9">SS14</strain>
    </source>
</reference>
<keyword evidence="9" id="KW-1185">Reference proteome</keyword>
<evidence type="ECO:0000256" key="5">
    <source>
        <dbReference type="ARBA" id="ARBA00023002"/>
    </source>
</evidence>
<accession>A0A0C9U0H9</accession>
<dbReference type="GO" id="GO:0005506">
    <property type="term" value="F:iron ion binding"/>
    <property type="evidence" value="ECO:0007669"/>
    <property type="project" value="InterPro"/>
</dbReference>
<evidence type="ECO:0008006" key="10">
    <source>
        <dbReference type="Google" id="ProtNLM"/>
    </source>
</evidence>
<feature type="non-terminal residue" evidence="8">
    <location>
        <position position="158"/>
    </location>
</feature>
<evidence type="ECO:0000256" key="3">
    <source>
        <dbReference type="ARBA" id="ARBA00022617"/>
    </source>
</evidence>
<keyword evidence="3" id="KW-0349">Heme</keyword>
<keyword evidence="4" id="KW-0479">Metal-binding</keyword>
<feature type="non-terminal residue" evidence="8">
    <location>
        <position position="1"/>
    </location>
</feature>
<keyword evidence="5" id="KW-0560">Oxidoreductase</keyword>
<keyword evidence="7" id="KW-0503">Monooxygenase</keyword>
<dbReference type="Gene3D" id="1.10.630.10">
    <property type="entry name" value="Cytochrome P450"/>
    <property type="match status" value="1"/>
</dbReference>
<protein>
    <recommendedName>
        <fullName evidence="10">Cytochrome P450</fullName>
    </recommendedName>
</protein>
<evidence type="ECO:0000256" key="4">
    <source>
        <dbReference type="ARBA" id="ARBA00022723"/>
    </source>
</evidence>
<dbReference type="InterPro" id="IPR050364">
    <property type="entry name" value="Cytochrome_P450_fung"/>
</dbReference>
<organism evidence="8 9">
    <name type="scientific">Sphaerobolus stellatus (strain SS14)</name>
    <dbReference type="NCBI Taxonomy" id="990650"/>
    <lineage>
        <taxon>Eukaryota</taxon>
        <taxon>Fungi</taxon>
        <taxon>Dikarya</taxon>
        <taxon>Basidiomycota</taxon>
        <taxon>Agaricomycotina</taxon>
        <taxon>Agaricomycetes</taxon>
        <taxon>Phallomycetidae</taxon>
        <taxon>Geastrales</taxon>
        <taxon>Sphaerobolaceae</taxon>
        <taxon>Sphaerobolus</taxon>
    </lineage>
</organism>
<evidence type="ECO:0000256" key="1">
    <source>
        <dbReference type="ARBA" id="ARBA00001971"/>
    </source>
</evidence>
<sequence>YGDVVHVTALGKHIIILNSTKACVNLLEQRSTIYSDRLSLPKLHKPALMDGGWAFPAMSYSKRWQRHRCLFTYLNPTAITQVFSERQVSATRMLLRLLISNPNTLKRNLMYISANLILRIAYGYTVQSGHDPIVELAEETMAKLTNGFQPKYLVNIFP</sequence>